<reference evidence="2" key="1">
    <citation type="journal article" date="2021" name="Mol. Ecol. Resour.">
        <title>Apolygus lucorum genome provides insights into omnivorousness and mesophyll feeding.</title>
        <authorList>
            <person name="Liu Y."/>
            <person name="Liu H."/>
            <person name="Wang H."/>
            <person name="Huang T."/>
            <person name="Liu B."/>
            <person name="Yang B."/>
            <person name="Yin L."/>
            <person name="Li B."/>
            <person name="Zhang Y."/>
            <person name="Zhang S."/>
            <person name="Jiang F."/>
            <person name="Zhang X."/>
            <person name="Ren Y."/>
            <person name="Wang B."/>
            <person name="Wang S."/>
            <person name="Lu Y."/>
            <person name="Wu K."/>
            <person name="Fan W."/>
            <person name="Wang G."/>
        </authorList>
    </citation>
    <scope>NUCLEOTIDE SEQUENCE</scope>
    <source>
        <strain evidence="2">12Hb</strain>
    </source>
</reference>
<feature type="region of interest" description="Disordered" evidence="1">
    <location>
        <begin position="51"/>
        <end position="111"/>
    </location>
</feature>
<evidence type="ECO:0000313" key="2">
    <source>
        <dbReference type="EMBL" id="KAF6212782.1"/>
    </source>
</evidence>
<feature type="region of interest" description="Disordered" evidence="1">
    <location>
        <begin position="270"/>
        <end position="332"/>
    </location>
</feature>
<keyword evidence="3" id="KW-1185">Reference proteome</keyword>
<sequence>MTNSIVHVTGVVGRPAGDLLAGREFLAVYMRQSRSQVPSYLRENDLVQQPRSAVTRLPSLPPAPSTSLAQEDYTTSSDTNGGLSTTTSNTDGLTTTNPPEDQSTVPPETSQVVAVSVSSSVVRQKPVYSLATQEEPTLTAAVQRSHFSVDEGTLTIHKSEPIATVGSRFTVERSQDGEKTSLVVRQSNGEASSHFSIRQSHAPELAQQSLQHQRQLSQHQQLIDQHRQQVEQHRQQLQQQHEQTVEQHQQAVQRQQEVEIQQVVEAQMESSTLPQVPLSRSENQSPDATTSQFNHQVENEDVRKLEKTEQERVEEDRREERTSFSVASAREEKSFRPYLKRVEVQEGGRQEERTSFSVGAQVDRGQWRYQERVFGEPEKNYEVDESVSVQTNGRAHGVQTPPSPGGAPPVKSGYVVEGQNFRKYRVEEKTPDGFIVGEYGVVSHDDGSLRGVRYTADSNINPRLIYDALVKFLSLK</sequence>
<evidence type="ECO:0000256" key="1">
    <source>
        <dbReference type="SAM" id="MobiDB-lite"/>
    </source>
</evidence>
<dbReference type="Proteomes" id="UP000466442">
    <property type="component" value="Unassembled WGS sequence"/>
</dbReference>
<gene>
    <name evidence="2" type="ORF">GE061_010491</name>
</gene>
<feature type="compositionally biased region" description="Low complexity" evidence="1">
    <location>
        <begin position="207"/>
        <end position="223"/>
    </location>
</feature>
<evidence type="ECO:0000313" key="3">
    <source>
        <dbReference type="Proteomes" id="UP000466442"/>
    </source>
</evidence>
<feature type="compositionally biased region" description="Low complexity" evidence="1">
    <location>
        <begin position="65"/>
        <end position="97"/>
    </location>
</feature>
<accession>A0A8S9XUR5</accession>
<dbReference type="OrthoDB" id="6507260at2759"/>
<dbReference type="EMBL" id="WIXP02000003">
    <property type="protein sequence ID" value="KAF6212782.1"/>
    <property type="molecule type" value="Genomic_DNA"/>
</dbReference>
<feature type="region of interest" description="Disordered" evidence="1">
    <location>
        <begin position="205"/>
        <end position="243"/>
    </location>
</feature>
<name>A0A8S9XUR5_APOLU</name>
<comment type="caution">
    <text evidence="2">The sequence shown here is derived from an EMBL/GenBank/DDBJ whole genome shotgun (WGS) entry which is preliminary data.</text>
</comment>
<feature type="compositionally biased region" description="Polar residues" evidence="1">
    <location>
        <begin position="98"/>
        <end position="109"/>
    </location>
</feature>
<feature type="compositionally biased region" description="Basic and acidic residues" evidence="1">
    <location>
        <begin position="297"/>
        <end position="322"/>
    </location>
</feature>
<dbReference type="AlphaFoldDB" id="A0A8S9XUR5"/>
<feature type="compositionally biased region" description="Basic and acidic residues" evidence="1">
    <location>
        <begin position="224"/>
        <end position="234"/>
    </location>
</feature>
<protein>
    <submittedName>
        <fullName evidence="2">Uncharacterized protein</fullName>
    </submittedName>
</protein>
<organism evidence="2 3">
    <name type="scientific">Apolygus lucorum</name>
    <name type="common">Small green plant bug</name>
    <name type="synonym">Lygocoris lucorum</name>
    <dbReference type="NCBI Taxonomy" id="248454"/>
    <lineage>
        <taxon>Eukaryota</taxon>
        <taxon>Metazoa</taxon>
        <taxon>Ecdysozoa</taxon>
        <taxon>Arthropoda</taxon>
        <taxon>Hexapoda</taxon>
        <taxon>Insecta</taxon>
        <taxon>Pterygota</taxon>
        <taxon>Neoptera</taxon>
        <taxon>Paraneoptera</taxon>
        <taxon>Hemiptera</taxon>
        <taxon>Heteroptera</taxon>
        <taxon>Panheteroptera</taxon>
        <taxon>Cimicomorpha</taxon>
        <taxon>Miridae</taxon>
        <taxon>Mirini</taxon>
        <taxon>Apolygus</taxon>
    </lineage>
</organism>
<feature type="compositionally biased region" description="Polar residues" evidence="1">
    <location>
        <begin position="270"/>
        <end position="296"/>
    </location>
</feature>
<proteinExistence type="predicted"/>